<dbReference type="InterPro" id="IPR002545">
    <property type="entry name" value="CheW-lke_dom"/>
</dbReference>
<dbReference type="Pfam" id="PF01584">
    <property type="entry name" value="CheW"/>
    <property type="match status" value="1"/>
</dbReference>
<dbReference type="HOGENOM" id="CLU_048995_4_0_7"/>
<dbReference type="Gene3D" id="2.40.50.180">
    <property type="entry name" value="CheA-289, Domain 4"/>
    <property type="match status" value="1"/>
</dbReference>
<dbReference type="GO" id="GO:0007165">
    <property type="term" value="P:signal transduction"/>
    <property type="evidence" value="ECO:0007669"/>
    <property type="project" value="InterPro"/>
</dbReference>
<dbReference type="KEGG" id="dhy:DESAM_22892"/>
<accession>L0REG5</accession>
<dbReference type="Proteomes" id="UP000010808">
    <property type="component" value="Chromosome"/>
</dbReference>
<dbReference type="GO" id="GO:0006935">
    <property type="term" value="P:chemotaxis"/>
    <property type="evidence" value="ECO:0007669"/>
    <property type="project" value="InterPro"/>
</dbReference>
<dbReference type="SMART" id="SM00260">
    <property type="entry name" value="CheW"/>
    <property type="match status" value="1"/>
</dbReference>
<evidence type="ECO:0000313" key="3">
    <source>
        <dbReference type="Proteomes" id="UP000010808"/>
    </source>
</evidence>
<dbReference type="PROSITE" id="PS50851">
    <property type="entry name" value="CHEW"/>
    <property type="match status" value="1"/>
</dbReference>
<evidence type="ECO:0000259" key="1">
    <source>
        <dbReference type="PROSITE" id="PS50851"/>
    </source>
</evidence>
<dbReference type="Gene3D" id="2.30.30.40">
    <property type="entry name" value="SH3 Domains"/>
    <property type="match status" value="1"/>
</dbReference>
<dbReference type="AlphaFoldDB" id="L0REG5"/>
<protein>
    <submittedName>
        <fullName evidence="2">CheW protein</fullName>
    </submittedName>
</protein>
<name>L0REG5_9BACT</name>
<dbReference type="eggNOG" id="COG0835">
    <property type="taxonomic scope" value="Bacteria"/>
</dbReference>
<dbReference type="GO" id="GO:0005829">
    <property type="term" value="C:cytosol"/>
    <property type="evidence" value="ECO:0007669"/>
    <property type="project" value="TreeGrafter"/>
</dbReference>
<keyword evidence="3" id="KW-1185">Reference proteome</keyword>
<organism evidence="2 3">
    <name type="scientific">Maridesulfovibrio hydrothermalis AM13 = DSM 14728</name>
    <dbReference type="NCBI Taxonomy" id="1121451"/>
    <lineage>
        <taxon>Bacteria</taxon>
        <taxon>Pseudomonadati</taxon>
        <taxon>Thermodesulfobacteriota</taxon>
        <taxon>Desulfovibrionia</taxon>
        <taxon>Desulfovibrionales</taxon>
        <taxon>Desulfovibrionaceae</taxon>
        <taxon>Maridesulfovibrio</taxon>
    </lineage>
</organism>
<dbReference type="InterPro" id="IPR036061">
    <property type="entry name" value="CheW-like_dom_sf"/>
</dbReference>
<gene>
    <name evidence="2" type="ORF">DESAM_22892</name>
</gene>
<reference evidence="2 3" key="1">
    <citation type="submission" date="2012-10" db="EMBL/GenBank/DDBJ databases">
        <authorList>
            <person name="Genoscope - CEA"/>
        </authorList>
    </citation>
    <scope>NUCLEOTIDE SEQUENCE [LARGE SCALE GENOMIC DNA]</scope>
    <source>
        <strain evidence="3">AM13 / DSM 14728</strain>
    </source>
</reference>
<dbReference type="SUPFAM" id="SSF50341">
    <property type="entry name" value="CheW-like"/>
    <property type="match status" value="1"/>
</dbReference>
<proteinExistence type="predicted"/>
<dbReference type="PANTHER" id="PTHR22617:SF23">
    <property type="entry name" value="CHEMOTAXIS PROTEIN CHEW"/>
    <property type="match status" value="1"/>
</dbReference>
<sequence>MKMKESESAKFISQASDRELLRKRAEKLARSVSAASLEEEAESKGRDHVIFSMGGDVYAFETMLVKEVLEPEEIVSVPCTPDFLRGVVTVRGHIWAVIDLCSFLKVGTIVNSARPKVLLLSSGEKEFGVAVDEVLDVLPVSRNELKPLSEGQDAVSRYSLGITEDRKNILDGNLLLREPLLVVNEFVGSI</sequence>
<dbReference type="PATRIC" id="fig|1121451.3.peg.3097"/>
<feature type="domain" description="CheW-like" evidence="1">
    <location>
        <begin position="45"/>
        <end position="181"/>
    </location>
</feature>
<dbReference type="STRING" id="1121451.DESAM_22892"/>
<dbReference type="PANTHER" id="PTHR22617">
    <property type="entry name" value="CHEMOTAXIS SENSOR HISTIDINE KINASE-RELATED"/>
    <property type="match status" value="1"/>
</dbReference>
<dbReference type="RefSeq" id="WP_015337757.1">
    <property type="nucleotide sequence ID" value="NZ_AUDB01000001.1"/>
</dbReference>
<dbReference type="InterPro" id="IPR039315">
    <property type="entry name" value="CheW"/>
</dbReference>
<evidence type="ECO:0000313" key="2">
    <source>
        <dbReference type="EMBL" id="CCO25159.1"/>
    </source>
</evidence>
<dbReference type="EMBL" id="FO203522">
    <property type="protein sequence ID" value="CCO25159.1"/>
    <property type="molecule type" value="Genomic_DNA"/>
</dbReference>